<proteinExistence type="predicted"/>
<organism evidence="1 2">
    <name type="scientific">Solanum commersonii</name>
    <name type="common">Commerson's wild potato</name>
    <name type="synonym">Commerson's nightshade</name>
    <dbReference type="NCBI Taxonomy" id="4109"/>
    <lineage>
        <taxon>Eukaryota</taxon>
        <taxon>Viridiplantae</taxon>
        <taxon>Streptophyta</taxon>
        <taxon>Embryophyta</taxon>
        <taxon>Tracheophyta</taxon>
        <taxon>Spermatophyta</taxon>
        <taxon>Magnoliopsida</taxon>
        <taxon>eudicotyledons</taxon>
        <taxon>Gunneridae</taxon>
        <taxon>Pentapetalae</taxon>
        <taxon>asterids</taxon>
        <taxon>lamiids</taxon>
        <taxon>Solanales</taxon>
        <taxon>Solanaceae</taxon>
        <taxon>Solanoideae</taxon>
        <taxon>Solaneae</taxon>
        <taxon>Solanum</taxon>
    </lineage>
</organism>
<dbReference type="Proteomes" id="UP000824120">
    <property type="component" value="Unassembled WGS sequence"/>
</dbReference>
<protein>
    <submittedName>
        <fullName evidence="1">Uncharacterized protein</fullName>
    </submittedName>
</protein>
<sequence length="83" mass="9818">MKCYLVSTQSQKKGCLIKMSQTLQMEFKWILESCHDNVFEKCKLASQKSNQRARLDRHWAQDILKLEFVKLSEPWSNLANCRP</sequence>
<reference evidence="1" key="1">
    <citation type="submission" date="2020-09" db="EMBL/GenBank/DDBJ databases">
        <title>De no assembly of potato wild relative species, Solanum commersonii.</title>
        <authorList>
            <person name="Cho K."/>
        </authorList>
    </citation>
    <scope>NUCLEOTIDE SEQUENCE</scope>
    <source>
        <strain evidence="1">LZ3.2</strain>
        <tissue evidence="1">Leaf</tissue>
    </source>
</reference>
<name>A0A9J5VZ14_SOLCO</name>
<comment type="caution">
    <text evidence="1">The sequence shown here is derived from an EMBL/GenBank/DDBJ whole genome shotgun (WGS) entry which is preliminary data.</text>
</comment>
<evidence type="ECO:0000313" key="2">
    <source>
        <dbReference type="Proteomes" id="UP000824120"/>
    </source>
</evidence>
<dbReference type="EMBL" id="JACXVP010000127">
    <property type="protein sequence ID" value="KAG5568421.1"/>
    <property type="molecule type" value="Genomic_DNA"/>
</dbReference>
<feature type="non-terminal residue" evidence="1">
    <location>
        <position position="1"/>
    </location>
</feature>
<keyword evidence="2" id="KW-1185">Reference proteome</keyword>
<accession>A0A9J5VZ14</accession>
<gene>
    <name evidence="1" type="ORF">H5410_064563</name>
</gene>
<dbReference type="AlphaFoldDB" id="A0A9J5VZ14"/>
<evidence type="ECO:0000313" key="1">
    <source>
        <dbReference type="EMBL" id="KAG5568421.1"/>
    </source>
</evidence>